<name>A0ABU0M169_9HYPH</name>
<sequence>MQAYGLRQWLITRGHDAQFINYHPSYVEEGGEFSRIWDPRRAKVNAKIAYLKLSTLQRRLFGNKEQARAFERFRQDALGITGKRLHTKAEVDAMLASQAKPFDVISVGSDQIWNPSQQYGLDPVYFADLAVKPGTRRISYAASFGKNSIDPQFEPQVRTLIRSLDGISAREESGAEIARRLSGREVTCVPDPTLLLGDFEPLIAKSEPIEKERTFCYTLRTGQGIREVADQVSKILGAEVVSPYNVHRRWAEIGRTIYPSPYGWLATIKASRFVLTNSFHGTVFAILMRKPFLVVGLPGTKKSLNERALNLLGLVGLEHRFVTGDQQDVVARLVGTEIDWAPVEQRLAALQATGAGFLEAQLALAAQSGAGSAVSR</sequence>
<gene>
    <name evidence="2" type="ORF">QO015_000299</name>
</gene>
<dbReference type="EMBL" id="JAUSWJ010000001">
    <property type="protein sequence ID" value="MDQ0514686.1"/>
    <property type="molecule type" value="Genomic_DNA"/>
</dbReference>
<evidence type="ECO:0000259" key="1">
    <source>
        <dbReference type="Pfam" id="PF04230"/>
    </source>
</evidence>
<dbReference type="InterPro" id="IPR007345">
    <property type="entry name" value="Polysacch_pyruvyl_Trfase"/>
</dbReference>
<accession>A0ABU0M169</accession>
<evidence type="ECO:0000313" key="2">
    <source>
        <dbReference type="EMBL" id="MDQ0514686.1"/>
    </source>
</evidence>
<proteinExistence type="predicted"/>
<dbReference type="Proteomes" id="UP001223743">
    <property type="component" value="Unassembled WGS sequence"/>
</dbReference>
<reference evidence="2 3" key="1">
    <citation type="submission" date="2023-07" db="EMBL/GenBank/DDBJ databases">
        <title>Genomic Encyclopedia of Type Strains, Phase IV (KMG-IV): sequencing the most valuable type-strain genomes for metagenomic binning, comparative biology and taxonomic classification.</title>
        <authorList>
            <person name="Goeker M."/>
        </authorList>
    </citation>
    <scope>NUCLEOTIDE SEQUENCE [LARGE SCALE GENOMIC DNA]</scope>
    <source>
        <strain evidence="2 3">B1-1</strain>
    </source>
</reference>
<comment type="caution">
    <text evidence="2">The sequence shown here is derived from an EMBL/GenBank/DDBJ whole genome shotgun (WGS) entry which is preliminary data.</text>
</comment>
<protein>
    <recommendedName>
        <fullName evidence="1">Polysaccharide pyruvyl transferase domain-containing protein</fullName>
    </recommendedName>
</protein>
<dbReference type="Pfam" id="PF04230">
    <property type="entry name" value="PS_pyruv_trans"/>
    <property type="match status" value="1"/>
</dbReference>
<organism evidence="2 3">
    <name type="scientific">Kaistia geumhonensis</name>
    <dbReference type="NCBI Taxonomy" id="410839"/>
    <lineage>
        <taxon>Bacteria</taxon>
        <taxon>Pseudomonadati</taxon>
        <taxon>Pseudomonadota</taxon>
        <taxon>Alphaproteobacteria</taxon>
        <taxon>Hyphomicrobiales</taxon>
        <taxon>Kaistiaceae</taxon>
        <taxon>Kaistia</taxon>
    </lineage>
</organism>
<keyword evidence="3" id="KW-1185">Reference proteome</keyword>
<evidence type="ECO:0000313" key="3">
    <source>
        <dbReference type="Proteomes" id="UP001223743"/>
    </source>
</evidence>
<feature type="domain" description="Polysaccharide pyruvyl transferase" evidence="1">
    <location>
        <begin position="2"/>
        <end position="296"/>
    </location>
</feature>